<gene>
    <name evidence="1" type="ORF">MKQ68_20940</name>
</gene>
<proteinExistence type="predicted"/>
<protein>
    <submittedName>
        <fullName evidence="1">Uncharacterized protein</fullName>
    </submittedName>
</protein>
<sequence>MKGKVLQTPVSALPLKGVTQRRLGKETTAGELLWAIRLKTTIFAIRLLKHTLI</sequence>
<evidence type="ECO:0000313" key="2">
    <source>
        <dbReference type="Proteomes" id="UP001162741"/>
    </source>
</evidence>
<name>A0ABY6IYS8_9BACT</name>
<keyword evidence="2" id="KW-1185">Reference proteome</keyword>
<organism evidence="1 2">
    <name type="scientific">Chitinophaga horti</name>
    <dbReference type="NCBI Taxonomy" id="2920382"/>
    <lineage>
        <taxon>Bacteria</taxon>
        <taxon>Pseudomonadati</taxon>
        <taxon>Bacteroidota</taxon>
        <taxon>Chitinophagia</taxon>
        <taxon>Chitinophagales</taxon>
        <taxon>Chitinophagaceae</taxon>
        <taxon>Chitinophaga</taxon>
    </lineage>
</organism>
<dbReference type="EMBL" id="CP107006">
    <property type="protein sequence ID" value="UYQ92554.1"/>
    <property type="molecule type" value="Genomic_DNA"/>
</dbReference>
<evidence type="ECO:0000313" key="1">
    <source>
        <dbReference type="EMBL" id="UYQ92554.1"/>
    </source>
</evidence>
<dbReference type="Proteomes" id="UP001162741">
    <property type="component" value="Chromosome"/>
</dbReference>
<reference evidence="1" key="1">
    <citation type="submission" date="2022-10" db="EMBL/GenBank/DDBJ databases">
        <title>Chitinophaga sp. nov., isolated from soil.</title>
        <authorList>
            <person name="Jeon C.O."/>
        </authorList>
    </citation>
    <scope>NUCLEOTIDE SEQUENCE</scope>
    <source>
        <strain evidence="1">R8</strain>
    </source>
</reference>
<dbReference type="RefSeq" id="WP_264280803.1">
    <property type="nucleotide sequence ID" value="NZ_CP107006.1"/>
</dbReference>
<accession>A0ABY6IYS8</accession>